<dbReference type="Proteomes" id="UP000070700">
    <property type="component" value="Unassembled WGS sequence"/>
</dbReference>
<dbReference type="GO" id="GO:0071949">
    <property type="term" value="F:FAD binding"/>
    <property type="evidence" value="ECO:0007669"/>
    <property type="project" value="InterPro"/>
</dbReference>
<reference evidence="6 7" key="1">
    <citation type="submission" date="2015-10" db="EMBL/GenBank/DDBJ databases">
        <title>Full genome of DAOMC 229536 Phialocephala scopiformis, a fungal endophyte of spruce producing the potent anti-insectan compound rugulosin.</title>
        <authorList>
            <consortium name="DOE Joint Genome Institute"/>
            <person name="Walker A.K."/>
            <person name="Frasz S.L."/>
            <person name="Seifert K.A."/>
            <person name="Miller J.D."/>
            <person name="Mondo S.J."/>
            <person name="Labutti K."/>
            <person name="Lipzen A."/>
            <person name="Dockter R."/>
            <person name="Kennedy M."/>
            <person name="Grigoriev I.V."/>
            <person name="Spatafora J.W."/>
        </authorList>
    </citation>
    <scope>NUCLEOTIDE SEQUENCE [LARGE SCALE GENOMIC DNA]</scope>
    <source>
        <strain evidence="6 7">CBS 120377</strain>
    </source>
</reference>
<dbReference type="Pfam" id="PF01494">
    <property type="entry name" value="FAD_binding_3"/>
    <property type="match status" value="2"/>
</dbReference>
<dbReference type="InterPro" id="IPR002938">
    <property type="entry name" value="FAD-bd"/>
</dbReference>
<keyword evidence="1" id="KW-0285">Flavoprotein</keyword>
<dbReference type="InterPro" id="IPR036188">
    <property type="entry name" value="FAD/NAD-bd_sf"/>
</dbReference>
<gene>
    <name evidence="6" type="ORF">LY89DRAFT_474794</name>
</gene>
<evidence type="ECO:0000259" key="5">
    <source>
        <dbReference type="Pfam" id="PF01494"/>
    </source>
</evidence>
<dbReference type="EMBL" id="KQ947411">
    <property type="protein sequence ID" value="KUJ19035.1"/>
    <property type="molecule type" value="Genomic_DNA"/>
</dbReference>
<accession>A0A194XFR1</accession>
<dbReference type="GeneID" id="28817525"/>
<evidence type="ECO:0000313" key="6">
    <source>
        <dbReference type="EMBL" id="KUJ19035.1"/>
    </source>
</evidence>
<evidence type="ECO:0000256" key="2">
    <source>
        <dbReference type="ARBA" id="ARBA00022827"/>
    </source>
</evidence>
<dbReference type="PANTHER" id="PTHR46972">
    <property type="entry name" value="MONOOXYGENASE ASQM-RELATED"/>
    <property type="match status" value="1"/>
</dbReference>
<keyword evidence="4" id="KW-0503">Monooxygenase</keyword>
<feature type="domain" description="FAD-binding" evidence="5">
    <location>
        <begin position="305"/>
        <end position="359"/>
    </location>
</feature>
<evidence type="ECO:0000256" key="1">
    <source>
        <dbReference type="ARBA" id="ARBA00022630"/>
    </source>
</evidence>
<evidence type="ECO:0000256" key="4">
    <source>
        <dbReference type="ARBA" id="ARBA00023033"/>
    </source>
</evidence>
<keyword evidence="2" id="KW-0274">FAD</keyword>
<dbReference type="OrthoDB" id="655030at2759"/>
<evidence type="ECO:0000313" key="7">
    <source>
        <dbReference type="Proteomes" id="UP000070700"/>
    </source>
</evidence>
<sequence length="402" mass="44307">MSTTPKIAIIGAGPAGLTLGAILQKHNISFTIYDSDSSPNERNQGGTLDLHPRGGQAALVEAGLWKEFTKYARPESDVLKIVKNDGEVLWDGNTTDKREVPEEEKFANRPEIDRSALKEILLGAVKPESIRWGKHLKEAIAGQSGKYDLHFADGSIDKDFDLLVGADGAWSKIRKLLSDTLPTYSGISLIECWTYDVVKENPWMAEYAGAGSCYSFGEGRTIQIQRIGDGSVRTYACLRKPESFLKDCGIDWTNPGPAKEQYVKEYFDDCGADLKRMILESKDKLVPRTLYQLPVGFSWESRPGVTLIGDAAHLMTPFGGVGVNAAMMDSLSLAQEVVKFVERGEGKSLAEVVKQYEVDMFPRGEMFAKKTMDNMQKHFSAGGSEHLAGRLIAHYRKPASTS</sequence>
<dbReference type="RefSeq" id="XP_018073390.1">
    <property type="nucleotide sequence ID" value="XM_018207799.1"/>
</dbReference>
<dbReference type="InParanoid" id="A0A194XFR1"/>
<keyword evidence="3" id="KW-0560">Oxidoreductase</keyword>
<keyword evidence="7" id="KW-1185">Reference proteome</keyword>
<name>A0A194XFR1_MOLSC</name>
<feature type="domain" description="FAD-binding" evidence="5">
    <location>
        <begin position="7"/>
        <end position="187"/>
    </location>
</feature>
<proteinExistence type="predicted"/>
<dbReference type="GO" id="GO:0004497">
    <property type="term" value="F:monooxygenase activity"/>
    <property type="evidence" value="ECO:0007669"/>
    <property type="project" value="UniProtKB-KW"/>
</dbReference>
<dbReference type="KEGG" id="psco:LY89DRAFT_474794"/>
<evidence type="ECO:0000256" key="3">
    <source>
        <dbReference type="ARBA" id="ARBA00023002"/>
    </source>
</evidence>
<dbReference type="PRINTS" id="PR00420">
    <property type="entry name" value="RNGMNOXGNASE"/>
</dbReference>
<dbReference type="SUPFAM" id="SSF51905">
    <property type="entry name" value="FAD/NAD(P)-binding domain"/>
    <property type="match status" value="1"/>
</dbReference>
<dbReference type="Gene3D" id="3.50.50.60">
    <property type="entry name" value="FAD/NAD(P)-binding domain"/>
    <property type="match status" value="1"/>
</dbReference>
<protein>
    <submittedName>
        <fullName evidence="6">FAD/NAD(P)-binding domain-containing protein</fullName>
    </submittedName>
</protein>
<dbReference type="AlphaFoldDB" id="A0A194XFR1"/>
<dbReference type="PANTHER" id="PTHR46972:SF1">
    <property type="entry name" value="FAD DEPENDENT OXIDOREDUCTASE DOMAIN-CONTAINING PROTEIN"/>
    <property type="match status" value="1"/>
</dbReference>
<organism evidence="6 7">
    <name type="scientific">Mollisia scopiformis</name>
    <name type="common">Conifer needle endophyte fungus</name>
    <name type="synonym">Phialocephala scopiformis</name>
    <dbReference type="NCBI Taxonomy" id="149040"/>
    <lineage>
        <taxon>Eukaryota</taxon>
        <taxon>Fungi</taxon>
        <taxon>Dikarya</taxon>
        <taxon>Ascomycota</taxon>
        <taxon>Pezizomycotina</taxon>
        <taxon>Leotiomycetes</taxon>
        <taxon>Helotiales</taxon>
        <taxon>Mollisiaceae</taxon>
        <taxon>Mollisia</taxon>
    </lineage>
</organism>